<dbReference type="EMBL" id="FMDN01000013">
    <property type="protein sequence ID" value="SCG59170.1"/>
    <property type="molecule type" value="Genomic_DNA"/>
</dbReference>
<dbReference type="InterPro" id="IPR050763">
    <property type="entry name" value="ABC_transporter_ATP-binding"/>
</dbReference>
<dbReference type="Proteomes" id="UP000199408">
    <property type="component" value="Unassembled WGS sequence"/>
</dbReference>
<dbReference type="InterPro" id="IPR003593">
    <property type="entry name" value="AAA+_ATPase"/>
</dbReference>
<comment type="subcellular location">
    <subcellularLocation>
        <location evidence="1">Cell membrane</location>
        <topology evidence="1">Peripheral membrane protein</topology>
    </subcellularLocation>
</comment>
<dbReference type="PROSITE" id="PS00211">
    <property type="entry name" value="ABC_TRANSPORTER_1"/>
    <property type="match status" value="1"/>
</dbReference>
<keyword evidence="8" id="KW-1185">Reference proteome</keyword>
<dbReference type="Pfam" id="PF00005">
    <property type="entry name" value="ABC_tran"/>
    <property type="match status" value="1"/>
</dbReference>
<evidence type="ECO:0000256" key="4">
    <source>
        <dbReference type="ARBA" id="ARBA00022840"/>
    </source>
</evidence>
<dbReference type="AlphaFoldDB" id="A0A1C5ILF5"/>
<dbReference type="InterPro" id="IPR017871">
    <property type="entry name" value="ABC_transporter-like_CS"/>
</dbReference>
<evidence type="ECO:0000256" key="3">
    <source>
        <dbReference type="ARBA" id="ARBA00022741"/>
    </source>
</evidence>
<organism evidence="7 8">
    <name type="scientific">Micromonospora halophytica</name>
    <dbReference type="NCBI Taxonomy" id="47864"/>
    <lineage>
        <taxon>Bacteria</taxon>
        <taxon>Bacillati</taxon>
        <taxon>Actinomycetota</taxon>
        <taxon>Actinomycetes</taxon>
        <taxon>Micromonosporales</taxon>
        <taxon>Micromonosporaceae</taxon>
        <taxon>Micromonospora</taxon>
    </lineage>
</organism>
<dbReference type="SMART" id="SM00382">
    <property type="entry name" value="AAA"/>
    <property type="match status" value="1"/>
</dbReference>
<dbReference type="RefSeq" id="WP_091298725.1">
    <property type="nucleotide sequence ID" value="NZ_FMDN01000013.1"/>
</dbReference>
<dbReference type="PANTHER" id="PTHR42711">
    <property type="entry name" value="ABC TRANSPORTER ATP-BINDING PROTEIN"/>
    <property type="match status" value="1"/>
</dbReference>
<dbReference type="GO" id="GO:0016887">
    <property type="term" value="F:ATP hydrolysis activity"/>
    <property type="evidence" value="ECO:0007669"/>
    <property type="project" value="InterPro"/>
</dbReference>
<sequence length="338" mass="37012">MAPLIEATGLVKEFRRPRRDSGLTGALKHLVTRRFDIHRAVDGIDLRVGEGESVAYAGPNGAGKSTTVKLLTGILVPTAGEVRVAGVVPHRDRIANAKNVGVVFGQRTQLWWDLPVGDTFELLRDMYRIPAADYRRSLGRLTEVLEIGPLLPVLARKLSLGQRMRADLAAALLHQPHILYLDEPTIGLDLDVKDRVRTFLRQLVADGTTILLTTHDIGDIEEVCGRIVVIDEGRIRHDGPVEVLRDALASASSVRFQLSASAPLDLIRERLGDAEVTAPGERELVVRFDRTTRTAGAVAATVMGLVEVRDLRINDEGIADLIRRIHRPDEVTARSGAA</sequence>
<reference evidence="8" key="1">
    <citation type="submission" date="2016-06" db="EMBL/GenBank/DDBJ databases">
        <authorList>
            <person name="Varghese N."/>
        </authorList>
    </citation>
    <scope>NUCLEOTIDE SEQUENCE [LARGE SCALE GENOMIC DNA]</scope>
    <source>
        <strain evidence="8">DSM 43171</strain>
    </source>
</reference>
<keyword evidence="2" id="KW-0813">Transport</keyword>
<dbReference type="OrthoDB" id="9804819at2"/>
<evidence type="ECO:0000256" key="2">
    <source>
        <dbReference type="ARBA" id="ARBA00022448"/>
    </source>
</evidence>
<keyword evidence="3" id="KW-0547">Nucleotide-binding</keyword>
<dbReference type="STRING" id="47864.GA0070560_11373"/>
<proteinExistence type="predicted"/>
<dbReference type="Gene3D" id="3.40.50.300">
    <property type="entry name" value="P-loop containing nucleotide triphosphate hydrolases"/>
    <property type="match status" value="1"/>
</dbReference>
<feature type="domain" description="ABC transporter" evidence="6">
    <location>
        <begin position="25"/>
        <end position="257"/>
    </location>
</feature>
<dbReference type="GO" id="GO:0005524">
    <property type="term" value="F:ATP binding"/>
    <property type="evidence" value="ECO:0007669"/>
    <property type="project" value="UniProtKB-KW"/>
</dbReference>
<dbReference type="GO" id="GO:0046677">
    <property type="term" value="P:response to antibiotic"/>
    <property type="evidence" value="ECO:0007669"/>
    <property type="project" value="UniProtKB-KW"/>
</dbReference>
<dbReference type="PROSITE" id="PS50893">
    <property type="entry name" value="ABC_TRANSPORTER_2"/>
    <property type="match status" value="1"/>
</dbReference>
<gene>
    <name evidence="7" type="ORF">GA0070560_11373</name>
</gene>
<accession>A0A1C5ILF5</accession>
<evidence type="ECO:0000313" key="8">
    <source>
        <dbReference type="Proteomes" id="UP000199408"/>
    </source>
</evidence>
<name>A0A1C5ILF5_9ACTN</name>
<dbReference type="InterPro" id="IPR003439">
    <property type="entry name" value="ABC_transporter-like_ATP-bd"/>
</dbReference>
<dbReference type="SUPFAM" id="SSF52540">
    <property type="entry name" value="P-loop containing nucleoside triphosphate hydrolases"/>
    <property type="match status" value="1"/>
</dbReference>
<dbReference type="InterPro" id="IPR027417">
    <property type="entry name" value="P-loop_NTPase"/>
</dbReference>
<protein>
    <submittedName>
        <fullName evidence="7">ABC-2 type transport system ATP-binding protein</fullName>
    </submittedName>
</protein>
<evidence type="ECO:0000259" key="6">
    <source>
        <dbReference type="PROSITE" id="PS50893"/>
    </source>
</evidence>
<dbReference type="GO" id="GO:0005886">
    <property type="term" value="C:plasma membrane"/>
    <property type="evidence" value="ECO:0007669"/>
    <property type="project" value="UniProtKB-SubCell"/>
</dbReference>
<keyword evidence="4 7" id="KW-0067">ATP-binding</keyword>
<evidence type="ECO:0000313" key="7">
    <source>
        <dbReference type="EMBL" id="SCG59170.1"/>
    </source>
</evidence>
<dbReference type="PANTHER" id="PTHR42711:SF1">
    <property type="entry name" value="ABC-TRANSPORT PROTEIN, ATP-BINDING COMPONENT"/>
    <property type="match status" value="1"/>
</dbReference>
<evidence type="ECO:0000256" key="5">
    <source>
        <dbReference type="ARBA" id="ARBA00023251"/>
    </source>
</evidence>
<keyword evidence="5" id="KW-0046">Antibiotic resistance</keyword>
<evidence type="ECO:0000256" key="1">
    <source>
        <dbReference type="ARBA" id="ARBA00004202"/>
    </source>
</evidence>